<keyword evidence="12" id="KW-0689">Ribosomal protein</keyword>
<reference evidence="12 13" key="1">
    <citation type="submission" date="2023-04" db="EMBL/GenBank/DDBJ databases">
        <title>Genome of Basidiobolus ranarum AG-B5.</title>
        <authorList>
            <person name="Stajich J.E."/>
            <person name="Carter-House D."/>
            <person name="Gryganskyi A."/>
        </authorList>
    </citation>
    <scope>NUCLEOTIDE SEQUENCE [LARGE SCALE GENOMIC DNA]</scope>
    <source>
        <strain evidence="12 13">AG-B5</strain>
    </source>
</reference>
<keyword evidence="6 10" id="KW-0472">Membrane</keyword>
<evidence type="ECO:0000256" key="2">
    <source>
        <dbReference type="ARBA" id="ARBA00004589"/>
    </source>
</evidence>
<keyword evidence="13" id="KW-1185">Reference proteome</keyword>
<dbReference type="Gene3D" id="1.20.58.1040">
    <property type="match status" value="1"/>
</dbReference>
<evidence type="ECO:0000256" key="6">
    <source>
        <dbReference type="ARBA" id="ARBA00023136"/>
    </source>
</evidence>
<dbReference type="SUPFAM" id="SSF51445">
    <property type="entry name" value="(Trans)glycosidases"/>
    <property type="match status" value="1"/>
</dbReference>
<evidence type="ECO:0000313" key="12">
    <source>
        <dbReference type="EMBL" id="KAK9765873.1"/>
    </source>
</evidence>
<keyword evidence="10" id="KW-0808">Transferase</keyword>
<evidence type="ECO:0000256" key="4">
    <source>
        <dbReference type="ARBA" id="ARBA00022622"/>
    </source>
</evidence>
<dbReference type="GO" id="GO:0005840">
    <property type="term" value="C:ribosome"/>
    <property type="evidence" value="ECO:0007669"/>
    <property type="project" value="UniProtKB-KW"/>
</dbReference>
<evidence type="ECO:0000313" key="13">
    <source>
        <dbReference type="Proteomes" id="UP001479436"/>
    </source>
</evidence>
<keyword evidence="7" id="KW-1015">Disulfide bond</keyword>
<sequence length="503" mass="55633">MRVLSVLSAISLVYISSASALNPIVIKGHKFFDSVTKNEFYIKGVAYQPRGGARGTSDDPLANPVTCKRDIENFKDLGLNTIRVYQVDHTLNHDECMKALEDAGIYLVLDIATPTYSINRKDPEYDIDLLDNYKKTADAFAKYNNVLGFFAGNEVPNDIPTTSSSPFVKAVIRDMKAYMRTKPRYIPIGYSTNDDADIRLDIAHYFNCGDDSERADFYGYNIYSWCGDQATFQSSGFADRTKEYADYSIPIFLSEYGCNTSGVRSFHEVKSIYGPDMEDTFSGGIVYEYSQEDNNYGLVNISSSGEVTKRPDYDNYKNALSAVSPKVLNMDTFSADPNRKPSQCPQVGAAWKASTKLPSTPSEDVCKCMTDTLKCAYSSKPTNSTTVDVGKLFSWLCGEASCDAISSNGETGTYGVYSTCDTPQRLSYMFNQYYTKNGEKETVCNFDGLSAVVTPSKQDTTNCARLAGTQNQNNKVPHSSAISLTISSTSSLFITLYLVLCLF</sequence>
<evidence type="ECO:0000256" key="7">
    <source>
        <dbReference type="ARBA" id="ARBA00023157"/>
    </source>
</evidence>
<dbReference type="Pfam" id="PF07983">
    <property type="entry name" value="X8"/>
    <property type="match status" value="1"/>
</dbReference>
<accession>A0ABR2WWL9</accession>
<keyword evidence="8" id="KW-0325">Glycoprotein</keyword>
<feature type="chain" id="PRO_5045007318" description="1,3-beta-glucanosyltransferase" evidence="10">
    <location>
        <begin position="21"/>
        <end position="503"/>
    </location>
</feature>
<keyword evidence="5 10" id="KW-0732">Signal</keyword>
<organism evidence="12 13">
    <name type="scientific">Basidiobolus ranarum</name>
    <dbReference type="NCBI Taxonomy" id="34480"/>
    <lineage>
        <taxon>Eukaryota</taxon>
        <taxon>Fungi</taxon>
        <taxon>Fungi incertae sedis</taxon>
        <taxon>Zoopagomycota</taxon>
        <taxon>Entomophthoromycotina</taxon>
        <taxon>Basidiobolomycetes</taxon>
        <taxon>Basidiobolales</taxon>
        <taxon>Basidiobolaceae</taxon>
        <taxon>Basidiobolus</taxon>
    </lineage>
</organism>
<keyword evidence="9 10" id="KW-0449">Lipoprotein</keyword>
<dbReference type="Gene3D" id="3.20.20.80">
    <property type="entry name" value="Glycosidases"/>
    <property type="match status" value="1"/>
</dbReference>
<dbReference type="InterPro" id="IPR004886">
    <property type="entry name" value="Glucanosyltransferase"/>
</dbReference>
<keyword evidence="4 10" id="KW-0336">GPI-anchor</keyword>
<keyword evidence="12" id="KW-0687">Ribonucleoprotein</keyword>
<feature type="domain" description="X8" evidence="11">
    <location>
        <begin position="373"/>
        <end position="465"/>
    </location>
</feature>
<proteinExistence type="inferred from homology"/>
<dbReference type="InterPro" id="IPR017853">
    <property type="entry name" value="GH"/>
</dbReference>
<evidence type="ECO:0000256" key="5">
    <source>
        <dbReference type="ARBA" id="ARBA00022729"/>
    </source>
</evidence>
<feature type="signal peptide" evidence="10">
    <location>
        <begin position="1"/>
        <end position="20"/>
    </location>
</feature>
<comment type="function">
    <text evidence="10">Splits internally a 1,3-beta-glucan molecule and transfers the newly generated reducing end (the donor) to the non-reducing end of another 1,3-beta-glucan molecule (the acceptor) forming a 1,3-beta linkage, resulting in the elongation of 1,3-beta-glucan chains in the cell wall.</text>
</comment>
<dbReference type="EC" id="2.4.1.-" evidence="10"/>
<comment type="subcellular location">
    <subcellularLocation>
        <location evidence="1">Cell envelope</location>
    </subcellularLocation>
    <subcellularLocation>
        <location evidence="10">Cell membrane</location>
        <topology evidence="10">Lipid-anchor</topology>
        <topology evidence="10">GPI-anchor</topology>
    </subcellularLocation>
    <subcellularLocation>
        <location evidence="2">Membrane</location>
        <topology evidence="2">Lipid-anchor</topology>
        <topology evidence="2">GPI-anchor</topology>
    </subcellularLocation>
</comment>
<dbReference type="PANTHER" id="PTHR31468:SF2">
    <property type="entry name" value="1,3-BETA-GLUCANOSYLTRANSFERASE GAS1"/>
    <property type="match status" value="1"/>
</dbReference>
<protein>
    <recommendedName>
        <fullName evidence="10">1,3-beta-glucanosyltransferase</fullName>
        <ecNumber evidence="10">2.4.1.-</ecNumber>
    </recommendedName>
</protein>
<dbReference type="Pfam" id="PF03198">
    <property type="entry name" value="Glyco_hydro_72"/>
    <property type="match status" value="1"/>
</dbReference>
<name>A0ABR2WWL9_9FUNG</name>
<dbReference type="InterPro" id="IPR012946">
    <property type="entry name" value="X8"/>
</dbReference>
<dbReference type="PANTHER" id="PTHR31468">
    <property type="entry name" value="1,3-BETA-GLUCANOSYLTRANSFERASE GAS1"/>
    <property type="match status" value="1"/>
</dbReference>
<evidence type="ECO:0000256" key="3">
    <source>
        <dbReference type="ARBA" id="ARBA00007528"/>
    </source>
</evidence>
<evidence type="ECO:0000256" key="1">
    <source>
        <dbReference type="ARBA" id="ARBA00004196"/>
    </source>
</evidence>
<evidence type="ECO:0000259" key="11">
    <source>
        <dbReference type="SMART" id="SM00768"/>
    </source>
</evidence>
<comment type="caution">
    <text evidence="12">The sequence shown here is derived from an EMBL/GenBank/DDBJ whole genome shotgun (WGS) entry which is preliminary data.</text>
</comment>
<dbReference type="SMART" id="SM00768">
    <property type="entry name" value="X8"/>
    <property type="match status" value="1"/>
</dbReference>
<dbReference type="EMBL" id="JASJQH010000216">
    <property type="protein sequence ID" value="KAK9765873.1"/>
    <property type="molecule type" value="Genomic_DNA"/>
</dbReference>
<evidence type="ECO:0000256" key="10">
    <source>
        <dbReference type="RuleBase" id="RU361209"/>
    </source>
</evidence>
<evidence type="ECO:0000256" key="9">
    <source>
        <dbReference type="ARBA" id="ARBA00023288"/>
    </source>
</evidence>
<gene>
    <name evidence="12" type="primary">rps27_3</name>
    <name evidence="12" type="ORF">K7432_005457</name>
</gene>
<comment type="similarity">
    <text evidence="3 10">Belongs to the glycosyl hydrolase 72 family.</text>
</comment>
<evidence type="ECO:0000256" key="8">
    <source>
        <dbReference type="ARBA" id="ARBA00023180"/>
    </source>
</evidence>
<dbReference type="Proteomes" id="UP001479436">
    <property type="component" value="Unassembled WGS sequence"/>
</dbReference>